<dbReference type="PROSITE" id="PS51105">
    <property type="entry name" value="PTS_EIIC_TYPE_3"/>
    <property type="match status" value="1"/>
</dbReference>
<accession>A0A1M4VKB0</accession>
<sequence length="289" mass="31571">MITSLVITEFFRLLFHSKFTIRMPKTVPDGIVKSFKALVPALIILLGVGLFQTLLTVLAETSLHQLIFDTIQKPIQSLSNSLPAALIIAFLNHFLWFFGLHGTNILGPILDSTYLPLIEKNQQLFAHGTSAFDVPYIVTKPFFDSYVFLGGSGATIALLIAIFISVKIKQYRTIANLSAPAGIFNINEPVLFGLPIVLNPMLLIPFILTPIVLTLSSYFAISLGFVPKTVAILPWTTPPLISGYLVTGGHISGVILQLINLTIAVLLYLPFIKSAEKALLKANPITEGE</sequence>
<dbReference type="InterPro" id="IPR003352">
    <property type="entry name" value="PTS_EIIC"/>
</dbReference>
<dbReference type="EMBL" id="FQVL01000002">
    <property type="protein sequence ID" value="SHE69439.1"/>
    <property type="molecule type" value="Genomic_DNA"/>
</dbReference>
<dbReference type="PANTHER" id="PTHR33989">
    <property type="match status" value="1"/>
</dbReference>
<evidence type="ECO:0000256" key="5">
    <source>
        <dbReference type="ARBA" id="ARBA00022692"/>
    </source>
</evidence>
<evidence type="ECO:0000256" key="2">
    <source>
        <dbReference type="ARBA" id="ARBA00022448"/>
    </source>
</evidence>
<feature type="transmembrane region" description="Helical" evidence="8">
    <location>
        <begin position="80"/>
        <end position="98"/>
    </location>
</feature>
<dbReference type="GO" id="GO:1901264">
    <property type="term" value="P:carbohydrate derivative transport"/>
    <property type="evidence" value="ECO:0007669"/>
    <property type="project" value="TreeGrafter"/>
</dbReference>
<feature type="transmembrane region" description="Helical" evidence="8">
    <location>
        <begin position="37"/>
        <end position="59"/>
    </location>
</feature>
<keyword evidence="2" id="KW-0813">Transport</keyword>
<feature type="transmembrane region" description="Helical" evidence="8">
    <location>
        <begin position="241"/>
        <end position="269"/>
    </location>
</feature>
<dbReference type="InterPro" id="IPR004501">
    <property type="entry name" value="PTS_EIIC_3"/>
</dbReference>
<dbReference type="AlphaFoldDB" id="A0A1M4VKB0"/>
<reference evidence="10 11" key="1">
    <citation type="submission" date="2016-11" db="EMBL/GenBank/DDBJ databases">
        <authorList>
            <person name="Jaros S."/>
            <person name="Januszkiewicz K."/>
            <person name="Wedrychowicz H."/>
        </authorList>
    </citation>
    <scope>NUCLEOTIDE SEQUENCE [LARGE SCALE GENOMIC DNA]</scope>
    <source>
        <strain evidence="10 11">DSM 44666</strain>
    </source>
</reference>
<comment type="subcellular location">
    <subcellularLocation>
        <location evidence="1">Cell membrane</location>
        <topology evidence="1">Multi-pass membrane protein</topology>
    </subcellularLocation>
</comment>
<protein>
    <submittedName>
        <fullName evidence="10">Phosphotransferase system, cellobiose specific, IIC component</fullName>
    </submittedName>
</protein>
<evidence type="ECO:0000256" key="3">
    <source>
        <dbReference type="ARBA" id="ARBA00022475"/>
    </source>
</evidence>
<keyword evidence="3" id="KW-1003">Cell membrane</keyword>
<evidence type="ECO:0000256" key="8">
    <source>
        <dbReference type="SAM" id="Phobius"/>
    </source>
</evidence>
<feature type="domain" description="PTS EIIC type-3" evidence="9">
    <location>
        <begin position="1"/>
        <end position="271"/>
    </location>
</feature>
<evidence type="ECO:0000256" key="1">
    <source>
        <dbReference type="ARBA" id="ARBA00004651"/>
    </source>
</evidence>
<evidence type="ECO:0000256" key="7">
    <source>
        <dbReference type="ARBA" id="ARBA00023136"/>
    </source>
</evidence>
<dbReference type="GO" id="GO:0005886">
    <property type="term" value="C:plasma membrane"/>
    <property type="evidence" value="ECO:0007669"/>
    <property type="project" value="UniProtKB-SubCell"/>
</dbReference>
<dbReference type="GO" id="GO:0009401">
    <property type="term" value="P:phosphoenolpyruvate-dependent sugar phosphotransferase system"/>
    <property type="evidence" value="ECO:0007669"/>
    <property type="project" value="InterPro"/>
</dbReference>
<gene>
    <name evidence="10" type="ORF">SAMN05444392_102405</name>
</gene>
<evidence type="ECO:0000256" key="6">
    <source>
        <dbReference type="ARBA" id="ARBA00022989"/>
    </source>
</evidence>
<keyword evidence="10" id="KW-0808">Transferase</keyword>
<keyword evidence="11" id="KW-1185">Reference proteome</keyword>
<dbReference type="STRING" id="112248.SAMN05444392_102405"/>
<evidence type="ECO:0000259" key="9">
    <source>
        <dbReference type="PROSITE" id="PS51105"/>
    </source>
</evidence>
<keyword evidence="7 8" id="KW-0472">Membrane</keyword>
<dbReference type="Pfam" id="PF02378">
    <property type="entry name" value="PTS_EIIC"/>
    <property type="match status" value="1"/>
</dbReference>
<evidence type="ECO:0000256" key="4">
    <source>
        <dbReference type="ARBA" id="ARBA00022597"/>
    </source>
</evidence>
<dbReference type="PANTHER" id="PTHR33989:SF11">
    <property type="entry name" value="LICHENAN PERMEASE IIC COMPONENT"/>
    <property type="match status" value="1"/>
</dbReference>
<keyword evidence="5 8" id="KW-0812">Transmembrane</keyword>
<evidence type="ECO:0000313" key="10">
    <source>
        <dbReference type="EMBL" id="SHE69439.1"/>
    </source>
</evidence>
<dbReference type="GO" id="GO:0008982">
    <property type="term" value="F:protein-N(PI)-phosphohistidine-sugar phosphotransferase activity"/>
    <property type="evidence" value="ECO:0007669"/>
    <property type="project" value="InterPro"/>
</dbReference>
<keyword evidence="4" id="KW-0762">Sugar transport</keyword>
<organism evidence="10 11">
    <name type="scientific">Seinonella peptonophila</name>
    <dbReference type="NCBI Taxonomy" id="112248"/>
    <lineage>
        <taxon>Bacteria</taxon>
        <taxon>Bacillati</taxon>
        <taxon>Bacillota</taxon>
        <taxon>Bacilli</taxon>
        <taxon>Bacillales</taxon>
        <taxon>Thermoactinomycetaceae</taxon>
        <taxon>Seinonella</taxon>
    </lineage>
</organism>
<dbReference type="InterPro" id="IPR051088">
    <property type="entry name" value="PTS_Sugar-EIIC/EIIB"/>
</dbReference>
<keyword evidence="6 8" id="KW-1133">Transmembrane helix</keyword>
<dbReference type="NCBIfam" id="TIGR00410">
    <property type="entry name" value="lacE"/>
    <property type="match status" value="1"/>
</dbReference>
<name>A0A1M4VKB0_9BACL</name>
<feature type="transmembrane region" description="Helical" evidence="8">
    <location>
        <begin position="146"/>
        <end position="166"/>
    </location>
</feature>
<evidence type="ECO:0000313" key="11">
    <source>
        <dbReference type="Proteomes" id="UP000184476"/>
    </source>
</evidence>
<proteinExistence type="predicted"/>
<dbReference type="Proteomes" id="UP000184476">
    <property type="component" value="Unassembled WGS sequence"/>
</dbReference>